<evidence type="ECO:0000313" key="10">
    <source>
        <dbReference type="EMBL" id="KAF1990075.1"/>
    </source>
</evidence>
<feature type="active site" description="Charge relay system" evidence="8">
    <location>
        <position position="342"/>
    </location>
</feature>
<dbReference type="AlphaFoldDB" id="A0A6G1HA88"/>
<dbReference type="PANTHER" id="PTHR10794">
    <property type="entry name" value="ABHYDROLASE DOMAIN-CONTAINING PROTEIN"/>
    <property type="match status" value="1"/>
</dbReference>
<evidence type="ECO:0000256" key="2">
    <source>
        <dbReference type="ARBA" id="ARBA00022679"/>
    </source>
</evidence>
<dbReference type="FunFam" id="3.40.50.1820:FF:000137">
    <property type="entry name" value="EEB1p Acyl-coenzymeA:ethanol O-acyltransferase"/>
    <property type="match status" value="1"/>
</dbReference>
<comment type="function">
    <text evidence="5">Displays enzymatic activity both for medium-chain fatty acid (MCFA) ethyl ester synthesis and hydrolysis (esterase activity). MCFA are toxic for yeast and this enzyme could thus be involved in their detoxification by esterification.</text>
</comment>
<organism evidence="10 11">
    <name type="scientific">Aulographum hederae CBS 113979</name>
    <dbReference type="NCBI Taxonomy" id="1176131"/>
    <lineage>
        <taxon>Eukaryota</taxon>
        <taxon>Fungi</taxon>
        <taxon>Dikarya</taxon>
        <taxon>Ascomycota</taxon>
        <taxon>Pezizomycotina</taxon>
        <taxon>Dothideomycetes</taxon>
        <taxon>Pleosporomycetidae</taxon>
        <taxon>Aulographales</taxon>
        <taxon>Aulographaceae</taxon>
    </lineage>
</organism>
<dbReference type="InterPro" id="IPR000073">
    <property type="entry name" value="AB_hydrolase_1"/>
</dbReference>
<dbReference type="PIRSF" id="PIRSF005211">
    <property type="entry name" value="Ab_hydro_YheT"/>
    <property type="match status" value="1"/>
</dbReference>
<protein>
    <recommendedName>
        <fullName evidence="6">alcohol O-acetyltransferase</fullName>
        <ecNumber evidence="6">2.3.1.84</ecNumber>
    </recommendedName>
    <alternativeName>
        <fullName evidence="7">Alcohol O-acetyltransferase</fullName>
    </alternativeName>
</protein>
<keyword evidence="2" id="KW-0808">Transferase</keyword>
<dbReference type="GO" id="GO:0047372">
    <property type="term" value="F:monoacylglycerol lipase activity"/>
    <property type="evidence" value="ECO:0007669"/>
    <property type="project" value="TreeGrafter"/>
</dbReference>
<dbReference type="SUPFAM" id="SSF53474">
    <property type="entry name" value="alpha/beta-Hydrolases"/>
    <property type="match status" value="1"/>
</dbReference>
<evidence type="ECO:0000256" key="8">
    <source>
        <dbReference type="PIRSR" id="PIRSR005211-1"/>
    </source>
</evidence>
<keyword evidence="11" id="KW-1185">Reference proteome</keyword>
<keyword evidence="3 10" id="KW-0378">Hydrolase</keyword>
<feature type="active site" description="Charge relay system" evidence="8">
    <location>
        <position position="214"/>
    </location>
</feature>
<dbReference type="PANTHER" id="PTHR10794:SF63">
    <property type="entry name" value="ALPHA_BETA HYDROLASE 1, ISOFORM A"/>
    <property type="match status" value="1"/>
</dbReference>
<evidence type="ECO:0000256" key="3">
    <source>
        <dbReference type="ARBA" id="ARBA00022801"/>
    </source>
</evidence>
<dbReference type="InterPro" id="IPR012020">
    <property type="entry name" value="ABHD4"/>
</dbReference>
<dbReference type="Pfam" id="PF00561">
    <property type="entry name" value="Abhydrolase_1"/>
    <property type="match status" value="1"/>
</dbReference>
<name>A0A6G1HA88_9PEZI</name>
<evidence type="ECO:0000256" key="7">
    <source>
        <dbReference type="ARBA" id="ARBA00080774"/>
    </source>
</evidence>
<accession>A0A6G1HA88</accession>
<comment type="catalytic activity">
    <reaction evidence="4">
        <text>an aliphatic alcohol + acetyl-CoA = an acetyl ester + CoA</text>
        <dbReference type="Rhea" id="RHEA:17229"/>
        <dbReference type="ChEBI" id="CHEBI:2571"/>
        <dbReference type="ChEBI" id="CHEBI:47622"/>
        <dbReference type="ChEBI" id="CHEBI:57287"/>
        <dbReference type="ChEBI" id="CHEBI:57288"/>
        <dbReference type="EC" id="2.3.1.84"/>
    </reaction>
</comment>
<comment type="similarity">
    <text evidence="1">Belongs to the AB hydrolase superfamily. AB hydrolase 4 family.</text>
</comment>
<dbReference type="EC" id="2.3.1.84" evidence="6"/>
<dbReference type="EMBL" id="ML977143">
    <property type="protein sequence ID" value="KAF1990075.1"/>
    <property type="molecule type" value="Genomic_DNA"/>
</dbReference>
<feature type="domain" description="AB hydrolase-1" evidence="9">
    <location>
        <begin position="135"/>
        <end position="372"/>
    </location>
</feature>
<proteinExistence type="inferred from homology"/>
<sequence length="434" mass="48183">MDLSFSRLLGYARINFTHATSTISLKRKDGSEISLADLCKETTPACKLNPLLFNGHLQTAWTTQDKADIPITYKRKTFESDNTSYAGQFAVDFVVPNSMDPSKVEKDASLPQRTTYYTDQAFGELGSSDSKPMAVVLHGLSGGSHEIYLRYTLAPLVSEEGGWEACVVNSRGCAMSKITSSVLYNARSTWDVRQTVKWLREKFPNRPLFGIGFSLGANILTNYVGEEGSNCVLKAAVVCSNPWNLEAGSLALQRSWIGLEYSKVMGTSMRKLFSLHEEQILKNPKIDREKVIKIKYLHEFDREIQGPTWGYPTEGAYYRDASSTDSLLACRIPLLAINASDDPIAVDEALPYLEVQQNPYAVLCTTSLGGHLAWFEAGGSRWFPKPVTEFLQKMAKEIDLDGTSKAASGGPVAATQGPTFQPMHRKWYVHEKTE</sequence>
<dbReference type="GO" id="GO:0051792">
    <property type="term" value="P:medium-chain fatty acid biosynthetic process"/>
    <property type="evidence" value="ECO:0007669"/>
    <property type="project" value="TreeGrafter"/>
</dbReference>
<evidence type="ECO:0000259" key="9">
    <source>
        <dbReference type="Pfam" id="PF00561"/>
    </source>
</evidence>
<dbReference type="GO" id="GO:0004026">
    <property type="term" value="F:alcohol O-acetyltransferase activity"/>
    <property type="evidence" value="ECO:0007669"/>
    <property type="project" value="UniProtKB-EC"/>
</dbReference>
<reference evidence="10" key="1">
    <citation type="journal article" date="2020" name="Stud. Mycol.">
        <title>101 Dothideomycetes genomes: a test case for predicting lifestyles and emergence of pathogens.</title>
        <authorList>
            <person name="Haridas S."/>
            <person name="Albert R."/>
            <person name="Binder M."/>
            <person name="Bloem J."/>
            <person name="Labutti K."/>
            <person name="Salamov A."/>
            <person name="Andreopoulos B."/>
            <person name="Baker S."/>
            <person name="Barry K."/>
            <person name="Bills G."/>
            <person name="Bluhm B."/>
            <person name="Cannon C."/>
            <person name="Castanera R."/>
            <person name="Culley D."/>
            <person name="Daum C."/>
            <person name="Ezra D."/>
            <person name="Gonzalez J."/>
            <person name="Henrissat B."/>
            <person name="Kuo A."/>
            <person name="Liang C."/>
            <person name="Lipzen A."/>
            <person name="Lutzoni F."/>
            <person name="Magnuson J."/>
            <person name="Mondo S."/>
            <person name="Nolan M."/>
            <person name="Ohm R."/>
            <person name="Pangilinan J."/>
            <person name="Park H.-J."/>
            <person name="Ramirez L."/>
            <person name="Alfaro M."/>
            <person name="Sun H."/>
            <person name="Tritt A."/>
            <person name="Yoshinaga Y."/>
            <person name="Zwiers L.-H."/>
            <person name="Turgeon B."/>
            <person name="Goodwin S."/>
            <person name="Spatafora J."/>
            <person name="Crous P."/>
            <person name="Grigoriev I."/>
        </authorList>
    </citation>
    <scope>NUCLEOTIDE SEQUENCE</scope>
    <source>
        <strain evidence="10">CBS 113979</strain>
    </source>
</reference>
<dbReference type="InterPro" id="IPR029058">
    <property type="entry name" value="AB_hydrolase_fold"/>
</dbReference>
<dbReference type="Gene3D" id="3.40.50.1820">
    <property type="entry name" value="alpha/beta hydrolase"/>
    <property type="match status" value="1"/>
</dbReference>
<dbReference type="InterPro" id="IPR050960">
    <property type="entry name" value="AB_hydrolase_4_sf"/>
</dbReference>
<evidence type="ECO:0000256" key="6">
    <source>
        <dbReference type="ARBA" id="ARBA00066969"/>
    </source>
</evidence>
<dbReference type="OrthoDB" id="5954035at2759"/>
<dbReference type="Proteomes" id="UP000800041">
    <property type="component" value="Unassembled WGS sequence"/>
</dbReference>
<dbReference type="GO" id="GO:0051793">
    <property type="term" value="P:medium-chain fatty acid catabolic process"/>
    <property type="evidence" value="ECO:0007669"/>
    <property type="project" value="UniProtKB-ARBA"/>
</dbReference>
<evidence type="ECO:0000313" key="11">
    <source>
        <dbReference type="Proteomes" id="UP000800041"/>
    </source>
</evidence>
<feature type="active site" description="Charge relay system" evidence="8">
    <location>
        <position position="371"/>
    </location>
</feature>
<evidence type="ECO:0000256" key="1">
    <source>
        <dbReference type="ARBA" id="ARBA00010884"/>
    </source>
</evidence>
<evidence type="ECO:0000256" key="4">
    <source>
        <dbReference type="ARBA" id="ARBA00050620"/>
    </source>
</evidence>
<dbReference type="GO" id="GO:0008126">
    <property type="term" value="F:acetylesterase activity"/>
    <property type="evidence" value="ECO:0007669"/>
    <property type="project" value="TreeGrafter"/>
</dbReference>
<evidence type="ECO:0000256" key="5">
    <source>
        <dbReference type="ARBA" id="ARBA00054277"/>
    </source>
</evidence>
<gene>
    <name evidence="10" type="ORF">K402DRAFT_349157</name>
</gene>